<gene>
    <name evidence="5" type="ORF">IFJ97_01645</name>
</gene>
<dbReference type="PANTHER" id="PTHR44196">
    <property type="entry name" value="DEHYDROGENASE/REDUCTASE SDR FAMILY MEMBER 7B"/>
    <property type="match status" value="1"/>
</dbReference>
<dbReference type="PIRSF" id="PIRSF000126">
    <property type="entry name" value="11-beta-HSD1"/>
    <property type="match status" value="1"/>
</dbReference>
<dbReference type="PRINTS" id="PR00081">
    <property type="entry name" value="GDHRDH"/>
</dbReference>
<dbReference type="Pfam" id="PF00106">
    <property type="entry name" value="adh_short"/>
    <property type="match status" value="1"/>
</dbReference>
<dbReference type="InterPro" id="IPR057326">
    <property type="entry name" value="KR_dom"/>
</dbReference>
<comment type="caution">
    <text evidence="5">The sequence shown here is derived from an EMBL/GenBank/DDBJ whole genome shotgun (WGS) entry which is preliminary data.</text>
</comment>
<sequence>MARLEDFMGRTALITGASSGIGRLLALRIATAGARVGLVSRREPELEALAEEIRAGGGEAIPLVCDVADRQQALTTAKKAVEALGRIDVLVNNAGYGHHRRFLDWDLEDMERVMRVNFLGTLYFTKALLPAMVERGRGWLVFIASAAGRIAPADETAYAASKHAMVGLAGSLSLEVEDAGVHVLTVCPGAIRTPFFDDEALARLPAVARRQMAEPEDLVEAIMDALARGKRELTFPRWIASGYVAQALAPSFFRRQLKKHTVKDD</sequence>
<accession>A0A8J6YAW9</accession>
<protein>
    <submittedName>
        <fullName evidence="5">SDR family NAD(P)-dependent oxidoreductase</fullName>
    </submittedName>
</protein>
<keyword evidence="2" id="KW-0560">Oxidoreductase</keyword>
<dbReference type="EMBL" id="JACXWA010000024">
    <property type="protein sequence ID" value="MBD3870046.1"/>
    <property type="molecule type" value="Genomic_DNA"/>
</dbReference>
<evidence type="ECO:0000256" key="3">
    <source>
        <dbReference type="RuleBase" id="RU000363"/>
    </source>
</evidence>
<feature type="domain" description="Ketoreductase" evidence="4">
    <location>
        <begin position="10"/>
        <end position="182"/>
    </location>
</feature>
<dbReference type="PROSITE" id="PS00061">
    <property type="entry name" value="ADH_SHORT"/>
    <property type="match status" value="1"/>
</dbReference>
<reference evidence="5 6" key="1">
    <citation type="submission" date="2020-08" db="EMBL/GenBank/DDBJ databases">
        <title>Acidobacteriota in marine sediments use diverse sulfur dissimilation pathways.</title>
        <authorList>
            <person name="Wasmund K."/>
        </authorList>
    </citation>
    <scope>NUCLEOTIDE SEQUENCE [LARGE SCALE GENOMIC DNA]</scope>
    <source>
        <strain evidence="5">MAG AM3-A</strain>
    </source>
</reference>
<dbReference type="Proteomes" id="UP000598633">
    <property type="component" value="Unassembled WGS sequence"/>
</dbReference>
<evidence type="ECO:0000256" key="1">
    <source>
        <dbReference type="ARBA" id="ARBA00006484"/>
    </source>
</evidence>
<dbReference type="InterPro" id="IPR002347">
    <property type="entry name" value="SDR_fam"/>
</dbReference>
<dbReference type="GO" id="GO:0016491">
    <property type="term" value="F:oxidoreductase activity"/>
    <property type="evidence" value="ECO:0007669"/>
    <property type="project" value="UniProtKB-KW"/>
</dbReference>
<dbReference type="SUPFAM" id="SSF51735">
    <property type="entry name" value="NAD(P)-binding Rossmann-fold domains"/>
    <property type="match status" value="1"/>
</dbReference>
<dbReference type="FunFam" id="3.40.50.720:FF:000084">
    <property type="entry name" value="Short-chain dehydrogenase reductase"/>
    <property type="match status" value="1"/>
</dbReference>
<evidence type="ECO:0000256" key="2">
    <source>
        <dbReference type="ARBA" id="ARBA00023002"/>
    </source>
</evidence>
<dbReference type="AlphaFoldDB" id="A0A8J6YAW9"/>
<evidence type="ECO:0000313" key="5">
    <source>
        <dbReference type="EMBL" id="MBD3870046.1"/>
    </source>
</evidence>
<proteinExistence type="inferred from homology"/>
<dbReference type="PRINTS" id="PR00080">
    <property type="entry name" value="SDRFAMILY"/>
</dbReference>
<dbReference type="Gene3D" id="3.40.50.720">
    <property type="entry name" value="NAD(P)-binding Rossmann-like Domain"/>
    <property type="match status" value="1"/>
</dbReference>
<dbReference type="GO" id="GO:0016020">
    <property type="term" value="C:membrane"/>
    <property type="evidence" value="ECO:0007669"/>
    <property type="project" value="TreeGrafter"/>
</dbReference>
<comment type="similarity">
    <text evidence="1 3">Belongs to the short-chain dehydrogenases/reductases (SDR) family.</text>
</comment>
<dbReference type="InterPro" id="IPR036291">
    <property type="entry name" value="NAD(P)-bd_dom_sf"/>
</dbReference>
<name>A0A8J6YAW9_9BACT</name>
<dbReference type="InterPro" id="IPR020904">
    <property type="entry name" value="Sc_DH/Rdtase_CS"/>
</dbReference>
<dbReference type="PANTHER" id="PTHR44196:SF1">
    <property type="entry name" value="DEHYDROGENASE_REDUCTASE SDR FAMILY MEMBER 7B"/>
    <property type="match status" value="1"/>
</dbReference>
<dbReference type="SMART" id="SM00822">
    <property type="entry name" value="PKS_KR"/>
    <property type="match status" value="1"/>
</dbReference>
<evidence type="ECO:0000259" key="4">
    <source>
        <dbReference type="SMART" id="SM00822"/>
    </source>
</evidence>
<organism evidence="5 6">
    <name type="scientific">Candidatus Sulfomarinibacter kjeldsenii</name>
    <dbReference type="NCBI Taxonomy" id="2885994"/>
    <lineage>
        <taxon>Bacteria</taxon>
        <taxon>Pseudomonadati</taxon>
        <taxon>Acidobacteriota</taxon>
        <taxon>Thermoanaerobaculia</taxon>
        <taxon>Thermoanaerobaculales</taxon>
        <taxon>Candidatus Sulfomarinibacteraceae</taxon>
        <taxon>Candidatus Sulfomarinibacter</taxon>
    </lineage>
</organism>
<evidence type="ECO:0000313" key="6">
    <source>
        <dbReference type="Proteomes" id="UP000598633"/>
    </source>
</evidence>